<gene>
    <name evidence="1" type="ORF">BCF38_101776</name>
    <name evidence="2" type="ORF">SAMN05421539_101776</name>
</gene>
<evidence type="ECO:0000313" key="4">
    <source>
        <dbReference type="Proteomes" id="UP000251571"/>
    </source>
</evidence>
<name>A0A2Y9C3Y6_9RHOB</name>
<dbReference type="EMBL" id="QGDJ01000001">
    <property type="protein sequence ID" value="PWJ22365.1"/>
    <property type="molecule type" value="Genomic_DNA"/>
</dbReference>
<proteinExistence type="predicted"/>
<reference evidence="1 3" key="2">
    <citation type="submission" date="2018-03" db="EMBL/GenBank/DDBJ databases">
        <title>Genomic Encyclopedia of Archaeal and Bacterial Type Strains, Phase II (KMG-II): from individual species to whole genera.</title>
        <authorList>
            <person name="Goeker M."/>
        </authorList>
    </citation>
    <scope>NUCLEOTIDE SEQUENCE [LARGE SCALE GENOMIC DNA]</scope>
    <source>
        <strain evidence="1 3">DSM 25227</strain>
    </source>
</reference>
<evidence type="ECO:0000313" key="3">
    <source>
        <dbReference type="Proteomes" id="UP000245839"/>
    </source>
</evidence>
<accession>A0A2Y9C3Y6</accession>
<evidence type="ECO:0000313" key="1">
    <source>
        <dbReference type="EMBL" id="PWJ22365.1"/>
    </source>
</evidence>
<dbReference type="Proteomes" id="UP000251571">
    <property type="component" value="Unassembled WGS sequence"/>
</dbReference>
<organism evidence="2 4">
    <name type="scientific">Jannaschia seohaensis</name>
    <dbReference type="NCBI Taxonomy" id="475081"/>
    <lineage>
        <taxon>Bacteria</taxon>
        <taxon>Pseudomonadati</taxon>
        <taxon>Pseudomonadota</taxon>
        <taxon>Alphaproteobacteria</taxon>
        <taxon>Rhodobacterales</taxon>
        <taxon>Roseobacteraceae</taxon>
        <taxon>Jannaschia</taxon>
    </lineage>
</organism>
<dbReference type="EMBL" id="UETC01000001">
    <property type="protein sequence ID" value="SSA38643.1"/>
    <property type="molecule type" value="Genomic_DNA"/>
</dbReference>
<dbReference type="Proteomes" id="UP000245839">
    <property type="component" value="Unassembled WGS sequence"/>
</dbReference>
<dbReference type="AlphaFoldDB" id="A0A2Y9C3Y6"/>
<dbReference type="RefSeq" id="WP_281271216.1">
    <property type="nucleotide sequence ID" value="NZ_QGDJ01000001.1"/>
</dbReference>
<keyword evidence="3" id="KW-1185">Reference proteome</keyword>
<evidence type="ECO:0000313" key="2">
    <source>
        <dbReference type="EMBL" id="SSA38643.1"/>
    </source>
</evidence>
<protein>
    <submittedName>
        <fullName evidence="2">Uncharacterized protein</fullName>
    </submittedName>
</protein>
<reference evidence="2 4" key="1">
    <citation type="submission" date="2016-10" db="EMBL/GenBank/DDBJ databases">
        <authorList>
            <person name="Cai Z."/>
        </authorList>
    </citation>
    <scope>NUCLEOTIDE SEQUENCE [LARGE SCALE GENOMIC DNA]</scope>
    <source>
        <strain evidence="2 4">DSM 25227</strain>
    </source>
</reference>
<sequence>MKKTALPRNLDLDALVEILAQNMRERSKDEAQETPQADSRR</sequence>